<keyword evidence="12 14" id="KW-0100">Branched-chain amino acid biosynthesis</keyword>
<evidence type="ECO:0000256" key="11">
    <source>
        <dbReference type="ARBA" id="ARBA00023052"/>
    </source>
</evidence>
<evidence type="ECO:0000256" key="3">
    <source>
        <dbReference type="ARBA" id="ARBA00007812"/>
    </source>
</evidence>
<dbReference type="InterPro" id="IPR000399">
    <property type="entry name" value="TPP-bd_CS"/>
</dbReference>
<dbReference type="InterPro" id="IPR039368">
    <property type="entry name" value="AHAS_TPP"/>
</dbReference>
<evidence type="ECO:0000256" key="12">
    <source>
        <dbReference type="ARBA" id="ARBA00023304"/>
    </source>
</evidence>
<comment type="cofactor">
    <cofactor evidence="14">
        <name>thiamine diphosphate</name>
        <dbReference type="ChEBI" id="CHEBI:58937"/>
    </cofactor>
    <text evidence="14">Binds 1 thiamine pyrophosphate per subunit.</text>
</comment>
<evidence type="ECO:0000256" key="8">
    <source>
        <dbReference type="ARBA" id="ARBA00022723"/>
    </source>
</evidence>
<organism evidence="18 19">
    <name type="scientific">Candidatus Nitrospira allomarina</name>
    <dbReference type="NCBI Taxonomy" id="3020900"/>
    <lineage>
        <taxon>Bacteria</taxon>
        <taxon>Pseudomonadati</taxon>
        <taxon>Nitrospirota</taxon>
        <taxon>Nitrospiria</taxon>
        <taxon>Nitrospirales</taxon>
        <taxon>Nitrospiraceae</taxon>
        <taxon>Nitrospira</taxon>
    </lineage>
</organism>
<feature type="domain" description="Thiamine pyrophosphate enzyme N-terminal TPP-binding" evidence="17">
    <location>
        <begin position="4"/>
        <end position="118"/>
    </location>
</feature>
<dbReference type="InterPro" id="IPR012000">
    <property type="entry name" value="Thiamin_PyroP_enz_cen_dom"/>
</dbReference>
<comment type="pathway">
    <text evidence="2 14">Amino-acid biosynthesis; L-valine biosynthesis; L-valine from pyruvate: step 1/4.</text>
</comment>
<dbReference type="NCBIfam" id="TIGR00118">
    <property type="entry name" value="acolac_lg"/>
    <property type="match status" value="1"/>
</dbReference>
<comment type="pathway">
    <text evidence="1 14">Amino-acid biosynthesis; L-isoleucine biosynthesis; L-isoleucine from 2-oxobutanoate: step 1/4.</text>
</comment>
<keyword evidence="11 14" id="KW-0786">Thiamine pyrophosphate</keyword>
<protein>
    <recommendedName>
        <fullName evidence="4 14">Acetolactate synthase</fullName>
        <ecNumber evidence="4 14">2.2.1.6</ecNumber>
    </recommendedName>
</protein>
<name>A0AA96GDK6_9BACT</name>
<dbReference type="PANTHER" id="PTHR18968">
    <property type="entry name" value="THIAMINE PYROPHOSPHATE ENZYMES"/>
    <property type="match status" value="1"/>
</dbReference>
<dbReference type="InterPro" id="IPR029061">
    <property type="entry name" value="THDP-binding"/>
</dbReference>
<evidence type="ECO:0000259" key="15">
    <source>
        <dbReference type="Pfam" id="PF00205"/>
    </source>
</evidence>
<dbReference type="GO" id="GO:0003984">
    <property type="term" value="F:acetolactate synthase activity"/>
    <property type="evidence" value="ECO:0007669"/>
    <property type="project" value="UniProtKB-EC"/>
</dbReference>
<evidence type="ECO:0000256" key="5">
    <source>
        <dbReference type="ARBA" id="ARBA00022605"/>
    </source>
</evidence>
<dbReference type="Pfam" id="PF00205">
    <property type="entry name" value="TPP_enzyme_M"/>
    <property type="match status" value="1"/>
</dbReference>
<keyword evidence="9" id="KW-0274">FAD</keyword>
<evidence type="ECO:0000256" key="4">
    <source>
        <dbReference type="ARBA" id="ARBA00013145"/>
    </source>
</evidence>
<evidence type="ECO:0000256" key="7">
    <source>
        <dbReference type="ARBA" id="ARBA00022679"/>
    </source>
</evidence>
<dbReference type="Pfam" id="PF02775">
    <property type="entry name" value="TPP_enzyme_C"/>
    <property type="match status" value="1"/>
</dbReference>
<dbReference type="SUPFAM" id="SSF52518">
    <property type="entry name" value="Thiamin diphosphate-binding fold (THDP-binding)"/>
    <property type="match status" value="2"/>
</dbReference>
<evidence type="ECO:0000256" key="13">
    <source>
        <dbReference type="ARBA" id="ARBA00048670"/>
    </source>
</evidence>
<sequence>MKITGAEIFLEALKREGVKTMFALPGGVVLKIFDVLHQQKDIRVILTRHEQGAGFMAVGYAKAMGKPGVALITSGPGMTNVITSLADAYMDSVPIVVFSGQVPTALIGNDAFQEADNIGLSRPCTKYNFLVKDVKDLAQTIKEAFYIATTGRPGPVLVDIPKDISLDKADFHYPTSVSIRGYNPTYDGSRWKIKQAADAIMKAKRPILYVGGGVVLSGASPEVKELAELTQIPVDMTLMALGAFPGNHPLSLGMLGMHGTYVANMAMHYSDLVIAVGARFDDRVTGKVSEFCPDAKIIHIDIDPTSIRKNIQVDIPIVGDCKRVLIELNNILRATVNGNQKEQRKPWWDQLNAWRQAHPLRYDQDPDGQIKPQFLIDRLYQLTSDRNPILATDVGQHQMWSAQYFKLQNPQSWLTSGGLGTMGFGLPAAMGAQAAFPDRLVLCVAGDGSIQMNTQELATAVVEQLPVKVFIINNRFHGMVRQWQDLFYEGRYASSYLGTVPDFVKLAEAYGAAGIRIEKVSEMDSGIREALSIKGPVVIDVPTYQFENCYPMIPAGGCNHEMLLADPPDLKKPNAMQKIGTQADSDSVITA</sequence>
<dbReference type="PROSITE" id="PS00187">
    <property type="entry name" value="TPP_ENZYMES"/>
    <property type="match status" value="1"/>
</dbReference>
<dbReference type="AlphaFoldDB" id="A0AA96GDK6"/>
<dbReference type="Pfam" id="PF02776">
    <property type="entry name" value="TPP_enzyme_N"/>
    <property type="match status" value="1"/>
</dbReference>
<dbReference type="KEGG" id="nall:PP769_08905"/>
<feature type="domain" description="Thiamine pyrophosphate enzyme TPP-binding" evidence="16">
    <location>
        <begin position="393"/>
        <end position="541"/>
    </location>
</feature>
<evidence type="ECO:0000256" key="9">
    <source>
        <dbReference type="ARBA" id="ARBA00022827"/>
    </source>
</evidence>
<dbReference type="InterPro" id="IPR029035">
    <property type="entry name" value="DHS-like_NAD/FAD-binding_dom"/>
</dbReference>
<keyword evidence="7 14" id="KW-0808">Transferase</keyword>
<dbReference type="EC" id="2.2.1.6" evidence="4 14"/>
<dbReference type="InterPro" id="IPR012846">
    <property type="entry name" value="Acetolactate_synth_lsu"/>
</dbReference>
<dbReference type="InterPro" id="IPR045229">
    <property type="entry name" value="TPP_enz"/>
</dbReference>
<dbReference type="FunFam" id="3.40.50.1220:FF:000008">
    <property type="entry name" value="Acetolactate synthase"/>
    <property type="match status" value="1"/>
</dbReference>
<dbReference type="Proteomes" id="UP001302719">
    <property type="component" value="Chromosome"/>
</dbReference>
<keyword evidence="5 14" id="KW-0028">Amino-acid biosynthesis</keyword>
<evidence type="ECO:0000256" key="14">
    <source>
        <dbReference type="RuleBase" id="RU003591"/>
    </source>
</evidence>
<dbReference type="CDD" id="cd02015">
    <property type="entry name" value="TPP_AHAS"/>
    <property type="match status" value="1"/>
</dbReference>
<dbReference type="EMBL" id="CP116967">
    <property type="protein sequence ID" value="WNM59858.1"/>
    <property type="molecule type" value="Genomic_DNA"/>
</dbReference>
<evidence type="ECO:0000256" key="6">
    <source>
        <dbReference type="ARBA" id="ARBA00022630"/>
    </source>
</evidence>
<evidence type="ECO:0000256" key="2">
    <source>
        <dbReference type="ARBA" id="ARBA00005025"/>
    </source>
</evidence>
<comment type="similarity">
    <text evidence="3 14">Belongs to the TPP enzyme family.</text>
</comment>
<dbReference type="GO" id="GO:0009099">
    <property type="term" value="P:L-valine biosynthetic process"/>
    <property type="evidence" value="ECO:0007669"/>
    <property type="project" value="TreeGrafter"/>
</dbReference>
<feature type="domain" description="Thiamine pyrophosphate enzyme central" evidence="15">
    <location>
        <begin position="193"/>
        <end position="328"/>
    </location>
</feature>
<keyword evidence="6" id="KW-0285">Flavoprotein</keyword>
<comment type="catalytic activity">
    <reaction evidence="13 14">
        <text>2 pyruvate + H(+) = (2S)-2-acetolactate + CO2</text>
        <dbReference type="Rhea" id="RHEA:25249"/>
        <dbReference type="ChEBI" id="CHEBI:15361"/>
        <dbReference type="ChEBI" id="CHEBI:15378"/>
        <dbReference type="ChEBI" id="CHEBI:16526"/>
        <dbReference type="ChEBI" id="CHEBI:58476"/>
        <dbReference type="EC" id="2.2.1.6"/>
    </reaction>
</comment>
<evidence type="ECO:0000256" key="1">
    <source>
        <dbReference type="ARBA" id="ARBA00004974"/>
    </source>
</evidence>
<evidence type="ECO:0000313" key="18">
    <source>
        <dbReference type="EMBL" id="WNM59858.1"/>
    </source>
</evidence>
<evidence type="ECO:0000256" key="10">
    <source>
        <dbReference type="ARBA" id="ARBA00022842"/>
    </source>
</evidence>
<dbReference type="GO" id="GO:0005948">
    <property type="term" value="C:acetolactate synthase complex"/>
    <property type="evidence" value="ECO:0007669"/>
    <property type="project" value="TreeGrafter"/>
</dbReference>
<dbReference type="GO" id="GO:0000287">
    <property type="term" value="F:magnesium ion binding"/>
    <property type="evidence" value="ECO:0007669"/>
    <property type="project" value="UniProtKB-UniRule"/>
</dbReference>
<dbReference type="InterPro" id="IPR012001">
    <property type="entry name" value="Thiamin_PyroP_enz_TPP-bd_dom"/>
</dbReference>
<gene>
    <name evidence="18" type="primary">ilvB</name>
    <name evidence="18" type="ORF">PP769_08905</name>
</gene>
<dbReference type="CDD" id="cd07035">
    <property type="entry name" value="TPP_PYR_POX_like"/>
    <property type="match status" value="1"/>
</dbReference>
<keyword evidence="10 14" id="KW-0460">Magnesium</keyword>
<dbReference type="GO" id="GO:0030976">
    <property type="term" value="F:thiamine pyrophosphate binding"/>
    <property type="evidence" value="ECO:0007669"/>
    <property type="project" value="UniProtKB-UniRule"/>
</dbReference>
<dbReference type="FunFam" id="3.40.50.970:FF:000016">
    <property type="entry name" value="Acetolactate synthase"/>
    <property type="match status" value="1"/>
</dbReference>
<keyword evidence="19" id="KW-1185">Reference proteome</keyword>
<dbReference type="FunFam" id="3.40.50.970:FF:000007">
    <property type="entry name" value="Acetolactate synthase"/>
    <property type="match status" value="1"/>
</dbReference>
<evidence type="ECO:0000259" key="16">
    <source>
        <dbReference type="Pfam" id="PF02775"/>
    </source>
</evidence>
<evidence type="ECO:0000313" key="19">
    <source>
        <dbReference type="Proteomes" id="UP001302719"/>
    </source>
</evidence>
<reference evidence="18 19" key="1">
    <citation type="submission" date="2023-01" db="EMBL/GenBank/DDBJ databases">
        <title>Cultivation and genomic characterization of new, ubiquitous marine nitrite-oxidizing bacteria from the Nitrospirales.</title>
        <authorList>
            <person name="Mueller A.J."/>
            <person name="Daebeler A."/>
            <person name="Herbold C.W."/>
            <person name="Kirkegaard R.H."/>
            <person name="Daims H."/>
        </authorList>
    </citation>
    <scope>NUCLEOTIDE SEQUENCE [LARGE SCALE GENOMIC DNA]</scope>
    <source>
        <strain evidence="18 19">VA</strain>
    </source>
</reference>
<proteinExistence type="inferred from homology"/>
<dbReference type="RefSeq" id="WP_312646732.1">
    <property type="nucleotide sequence ID" value="NZ_CP116967.1"/>
</dbReference>
<dbReference type="Gene3D" id="3.40.50.970">
    <property type="match status" value="2"/>
</dbReference>
<dbReference type="GO" id="GO:0050660">
    <property type="term" value="F:flavin adenine dinucleotide binding"/>
    <property type="evidence" value="ECO:0007669"/>
    <property type="project" value="InterPro"/>
</dbReference>
<dbReference type="Gene3D" id="3.40.50.1220">
    <property type="entry name" value="TPP-binding domain"/>
    <property type="match status" value="1"/>
</dbReference>
<comment type="cofactor">
    <cofactor evidence="14">
        <name>Mg(2+)</name>
        <dbReference type="ChEBI" id="CHEBI:18420"/>
    </cofactor>
    <text evidence="14">Binds 1 Mg(2+) ion per subunit.</text>
</comment>
<accession>A0AA96GDK6</accession>
<evidence type="ECO:0000259" key="17">
    <source>
        <dbReference type="Pfam" id="PF02776"/>
    </source>
</evidence>
<keyword evidence="8 14" id="KW-0479">Metal-binding</keyword>
<dbReference type="GO" id="GO:0009097">
    <property type="term" value="P:isoleucine biosynthetic process"/>
    <property type="evidence" value="ECO:0007669"/>
    <property type="project" value="TreeGrafter"/>
</dbReference>
<dbReference type="InterPro" id="IPR011766">
    <property type="entry name" value="TPP_enzyme_TPP-bd"/>
</dbReference>
<dbReference type="SUPFAM" id="SSF52467">
    <property type="entry name" value="DHS-like NAD/FAD-binding domain"/>
    <property type="match status" value="1"/>
</dbReference>
<dbReference type="PANTHER" id="PTHR18968:SF13">
    <property type="entry name" value="ACETOLACTATE SYNTHASE CATALYTIC SUBUNIT, MITOCHONDRIAL"/>
    <property type="match status" value="1"/>
</dbReference>